<gene>
    <name evidence="8" type="ORF">DFR71_4542</name>
</gene>
<dbReference type="PIRSF" id="PIRSF000337">
    <property type="entry name" value="NTA_MOA"/>
    <property type="match status" value="1"/>
</dbReference>
<keyword evidence="2 6" id="KW-0288">FMN</keyword>
<evidence type="ECO:0000256" key="2">
    <source>
        <dbReference type="ARBA" id="ARBA00022643"/>
    </source>
</evidence>
<dbReference type="NCBIfam" id="TIGR03860">
    <property type="entry name" value="FMN_nitrolo"/>
    <property type="match status" value="1"/>
</dbReference>
<dbReference type="AlphaFoldDB" id="A0A4R1FLE0"/>
<dbReference type="PANTHER" id="PTHR30011">
    <property type="entry name" value="ALKANESULFONATE MONOOXYGENASE-RELATED"/>
    <property type="match status" value="1"/>
</dbReference>
<dbReference type="STRING" id="1210063.GCA_001612665_03988"/>
<evidence type="ECO:0000256" key="4">
    <source>
        <dbReference type="ARBA" id="ARBA00023033"/>
    </source>
</evidence>
<dbReference type="Pfam" id="PF00296">
    <property type="entry name" value="Bac_luciferase"/>
    <property type="match status" value="1"/>
</dbReference>
<dbReference type="InterPro" id="IPR016215">
    <property type="entry name" value="NTA_MOA"/>
</dbReference>
<evidence type="ECO:0000256" key="1">
    <source>
        <dbReference type="ARBA" id="ARBA00022630"/>
    </source>
</evidence>
<feature type="binding site" evidence="6">
    <location>
        <position position="219"/>
    </location>
    <ligand>
        <name>FMN</name>
        <dbReference type="ChEBI" id="CHEBI:58210"/>
    </ligand>
</feature>
<proteinExistence type="inferred from homology"/>
<keyword evidence="1 6" id="KW-0285">Flavoprotein</keyword>
<feature type="binding site" evidence="6">
    <location>
        <position position="59"/>
    </location>
    <ligand>
        <name>FMN</name>
        <dbReference type="ChEBI" id="CHEBI:58210"/>
    </ligand>
</feature>
<dbReference type="InterPro" id="IPR051260">
    <property type="entry name" value="Diverse_substr_monoxygenases"/>
</dbReference>
<feature type="binding site" evidence="6">
    <location>
        <position position="148"/>
    </location>
    <ligand>
        <name>FMN</name>
        <dbReference type="ChEBI" id="CHEBI:58210"/>
    </ligand>
</feature>
<dbReference type="EMBL" id="SMFR01000003">
    <property type="protein sequence ID" value="TCJ95627.1"/>
    <property type="molecule type" value="Genomic_DNA"/>
</dbReference>
<dbReference type="InterPro" id="IPR036661">
    <property type="entry name" value="Luciferase-like_sf"/>
</dbReference>
<organism evidence="8 9">
    <name type="scientific">Nocardia alba</name>
    <dbReference type="NCBI Taxonomy" id="225051"/>
    <lineage>
        <taxon>Bacteria</taxon>
        <taxon>Bacillati</taxon>
        <taxon>Actinomycetota</taxon>
        <taxon>Actinomycetes</taxon>
        <taxon>Mycobacteriales</taxon>
        <taxon>Nocardiaceae</taxon>
        <taxon>Nocardia</taxon>
    </lineage>
</organism>
<comment type="similarity">
    <text evidence="5">Belongs to the NtaA/SnaA/DszA monooxygenase family.</text>
</comment>
<evidence type="ECO:0000313" key="9">
    <source>
        <dbReference type="Proteomes" id="UP000294856"/>
    </source>
</evidence>
<evidence type="ECO:0000313" key="8">
    <source>
        <dbReference type="EMBL" id="TCJ95627.1"/>
    </source>
</evidence>
<protein>
    <submittedName>
        <fullName evidence="8">FMN-dependent oxidoreductase (Nitrilotriacetate monooxygenase family)</fullName>
    </submittedName>
</protein>
<evidence type="ECO:0000259" key="7">
    <source>
        <dbReference type="Pfam" id="PF00296"/>
    </source>
</evidence>
<dbReference type="CDD" id="cd01095">
    <property type="entry name" value="Nitrilotriacetate_monoxgenase"/>
    <property type="match status" value="1"/>
</dbReference>
<dbReference type="GO" id="GO:0004497">
    <property type="term" value="F:monooxygenase activity"/>
    <property type="evidence" value="ECO:0007669"/>
    <property type="project" value="UniProtKB-KW"/>
</dbReference>
<keyword evidence="4 8" id="KW-0503">Monooxygenase</keyword>
<accession>A0A4R1FLE0</accession>
<dbReference type="InterPro" id="IPR011251">
    <property type="entry name" value="Luciferase-like_dom"/>
</dbReference>
<feature type="domain" description="Luciferase-like" evidence="7">
    <location>
        <begin position="35"/>
        <end position="386"/>
    </location>
</feature>
<reference evidence="8 9" key="1">
    <citation type="submission" date="2019-03" db="EMBL/GenBank/DDBJ databases">
        <title>Genomic Encyclopedia of Type Strains, Phase IV (KMG-IV): sequencing the most valuable type-strain genomes for metagenomic binning, comparative biology and taxonomic classification.</title>
        <authorList>
            <person name="Goeker M."/>
        </authorList>
    </citation>
    <scope>NUCLEOTIDE SEQUENCE [LARGE SCALE GENOMIC DNA]</scope>
    <source>
        <strain evidence="8 9">DSM 44684</strain>
    </source>
</reference>
<dbReference type="SUPFAM" id="SSF51679">
    <property type="entry name" value="Bacterial luciferase-like"/>
    <property type="match status" value="1"/>
</dbReference>
<dbReference type="Proteomes" id="UP000294856">
    <property type="component" value="Unassembled WGS sequence"/>
</dbReference>
<dbReference type="Gene3D" id="3.20.20.30">
    <property type="entry name" value="Luciferase-like domain"/>
    <property type="match status" value="1"/>
</dbReference>
<comment type="caution">
    <text evidence="8">The sequence shown here is derived from an EMBL/GenBank/DDBJ whole genome shotgun (WGS) entry which is preliminary data.</text>
</comment>
<sequence length="440" mass="48082">MAWVSDRHVHLNVNSNGLGRHQAGWQLSARPREFLDLSAWEELARIAERGLLDAVFLADVLASSDFAKPWNAFDPFVPLVAAARVTSRVGLVATVSSTYREPYDIARLASSLDFASDGRAAVNIVTTMSPGAAAQYGRAALPERDVRYGRAAETFTVIKQLWDSWAPDALVADPRTGTFVDESKVGTVDFHGEHIRLKARFQFPRSPQGRPVVLQAGGSPQGIELAAEHADAVFSAAHTLASGQEFYRTLKARAAAYGRGPDEILVLPGLFIVLGSTEAEAKQRRAWLDGLTTAEDQLAGLHGLATRLDVPADSLELDKTLPWELIDRPDRTPRSVGFANATLTVAKEENLTVRELLARDIVGHRTIVGTPEQVADSIEEWFTQGAADGFNVNFDVFPQGLEQIVDHLVPELQRRGIYRTEYTGTTLRENLGLAEPARAT</sequence>
<keyword evidence="9" id="KW-1185">Reference proteome</keyword>
<dbReference type="GO" id="GO:0016705">
    <property type="term" value="F:oxidoreductase activity, acting on paired donors, with incorporation or reduction of molecular oxygen"/>
    <property type="evidence" value="ECO:0007669"/>
    <property type="project" value="InterPro"/>
</dbReference>
<evidence type="ECO:0000256" key="5">
    <source>
        <dbReference type="ARBA" id="ARBA00033748"/>
    </source>
</evidence>
<keyword evidence="3" id="KW-0560">Oxidoreductase</keyword>
<feature type="binding site" evidence="6">
    <location>
        <position position="94"/>
    </location>
    <ligand>
        <name>FMN</name>
        <dbReference type="ChEBI" id="CHEBI:58210"/>
    </ligand>
</feature>
<evidence type="ECO:0000256" key="6">
    <source>
        <dbReference type="PIRSR" id="PIRSR000337-1"/>
    </source>
</evidence>
<evidence type="ECO:0000256" key="3">
    <source>
        <dbReference type="ARBA" id="ARBA00023002"/>
    </source>
</evidence>
<name>A0A4R1FLE0_9NOCA</name>
<dbReference type="PANTHER" id="PTHR30011:SF16">
    <property type="entry name" value="C2H2 FINGER DOMAIN TRANSCRIPTION FACTOR (EUROFUNG)-RELATED"/>
    <property type="match status" value="1"/>
</dbReference>